<sequence>MDTDKQTSTSSDSDTESFSSDEDSLEIKAWTRTADDLFKVCQKRKRLNKKYKSLSKELRERSNNKTTKRGRYEYRLIVRKGGIDYNQIPELDGVDLETHRKDEIESWKLEVVE</sequence>
<organism evidence="2">
    <name type="scientific">Pithovirus LCPAC202</name>
    <dbReference type="NCBI Taxonomy" id="2506592"/>
    <lineage>
        <taxon>Viruses</taxon>
        <taxon>Pithoviruses</taxon>
    </lineage>
</organism>
<evidence type="ECO:0000313" key="2">
    <source>
        <dbReference type="EMBL" id="QBK91268.1"/>
    </source>
</evidence>
<accession>A0A481Z5Y7</accession>
<evidence type="ECO:0000256" key="1">
    <source>
        <dbReference type="SAM" id="MobiDB-lite"/>
    </source>
</evidence>
<reference evidence="2" key="1">
    <citation type="journal article" date="2019" name="MBio">
        <title>Virus Genomes from Deep Sea Sediments Expand the Ocean Megavirome and Support Independent Origins of Viral Gigantism.</title>
        <authorList>
            <person name="Backstrom D."/>
            <person name="Yutin N."/>
            <person name="Jorgensen S.L."/>
            <person name="Dharamshi J."/>
            <person name="Homa F."/>
            <person name="Zaremba-Niedwiedzka K."/>
            <person name="Spang A."/>
            <person name="Wolf Y.I."/>
            <person name="Koonin E.V."/>
            <person name="Ettema T.J."/>
        </authorList>
    </citation>
    <scope>NUCLEOTIDE SEQUENCE</scope>
</reference>
<gene>
    <name evidence="2" type="ORF">LCPAC202_02420</name>
</gene>
<feature type="compositionally biased region" description="Low complexity" evidence="1">
    <location>
        <begin position="1"/>
        <end position="12"/>
    </location>
</feature>
<dbReference type="EMBL" id="MK500519">
    <property type="protein sequence ID" value="QBK91268.1"/>
    <property type="molecule type" value="Genomic_DNA"/>
</dbReference>
<feature type="region of interest" description="Disordered" evidence="1">
    <location>
        <begin position="1"/>
        <end position="24"/>
    </location>
</feature>
<protein>
    <submittedName>
        <fullName evidence="2">Uncharacterized protein</fullName>
    </submittedName>
</protein>
<proteinExistence type="predicted"/>
<feature type="compositionally biased region" description="Acidic residues" evidence="1">
    <location>
        <begin position="13"/>
        <end position="24"/>
    </location>
</feature>
<name>A0A481Z5Y7_9VIRU</name>